<gene>
    <name evidence="6" type="ORF">B5M09_009924</name>
</gene>
<dbReference type="GO" id="GO:0016020">
    <property type="term" value="C:membrane"/>
    <property type="evidence" value="ECO:0007669"/>
    <property type="project" value="InterPro"/>
</dbReference>
<feature type="transmembrane region" description="Helical" evidence="3">
    <location>
        <begin position="541"/>
        <end position="561"/>
    </location>
</feature>
<feature type="compositionally biased region" description="Low complexity" evidence="2">
    <location>
        <begin position="973"/>
        <end position="983"/>
    </location>
</feature>
<feature type="domain" description="DUF5745" evidence="5">
    <location>
        <begin position="774"/>
        <end position="829"/>
    </location>
</feature>
<evidence type="ECO:0000256" key="2">
    <source>
        <dbReference type="SAM" id="MobiDB-lite"/>
    </source>
</evidence>
<feature type="domain" description="EamA" evidence="4">
    <location>
        <begin position="545"/>
        <end position="690"/>
    </location>
</feature>
<sequence>SDEPIQFPVQIDWVLDVVSTCVDSLTEKYAATDAREVVPPYELLCTKIALMDLALQAFLNHLKPSDMSLILQKLDRLALANKATVVVQWHEMKTLVTLMHRKYSAENLRIGRDHSPKAKQVMGGTPTSVSDVYAVRLDELSSIVGVIESDLVAALQQEEVAVDVAYTDRPSVSPLGGGAGSFKGFAVGVDQLVAVQPPLSIPTIEAPTTEASSWLLLQAPPRHNYGTAKSRLKTVVRTIGRFQFLGKQRLARQRNTCLDGVHRLEVTLHTPRVRDPSTTLPWPVTPRSPIDLCHLAYMIPMVPSSSSPRQQSFHQPKHPHQYILAVQASPDEPDCASHIQGGGTLLRQLSNLATLPPSHVTNVTLETIHDNNAATIGVHVTVTKRVPVAGYVLLIAALVTISSLGAALDLQQQVDPFVKLFWRTTASIIGFLPFAAYGLYERGWPKWTLRLVGWFAACSVAYALFLMTFLWALNHTTIGHAYIFNNCHSLLIVMGKFVLGYPVVLFEIVGSGLGLVGGVVTTLDHASTSRPDNIASLVVQASWQGDVVALIGAVGGVFYLLTAKKLRQEMDVFVFMTLLFAATALLHIPVFYAMDIDVRWTTDHHVGWFGWVQPDMLGVELYLVFVCTIIGTVGYISVMKYFDPIVVSVVMLLEPVLATAMGVFVGVDAVPGFLTWIGGSLVILGTGLVVLASANKIESHDVSDAIHKTPSTATDAATASGREHTRLLEDTNALLKLTGYGDRAFQNIDELVSSISSMCVALYERFFDLMLDNVIREPRSLDDYSHNAQLVVDGLSAALLTEELQHVTGVKVCGGDFICIRDLVRVLTQVYQMLHRPKSRLGSSCSSSNDLSLDETFYIKRSSKKKKPATKKGTTSTSSVSGRSIDPSLQTTKKYGRFVPLVGSSRGNSFDGRDSRRKTQSKGAAPRGGANEASPSQPRSSTSSKSKTKPSLRSAQPSTSPQFEPPVPRTLDFGSVSSVSFAGSHDEELSGLEFSDSNDRQELSGGRLSLELSNAACELAVTSPQHASMRHDDGGSLHVDDLVQASMDLTPSAQSGPCSPPLVAAEAKPPPSKLPWDNYDEEEPRSPEATRAGNSTTTTMQPKAAAVKSVQEAAAKVRPFVGPRAVVSNDRLQQRRYKALLNEHVQDMRVKEMKLNQHIARSFQNKKHADHIDRIRTKKLHDELKLQRIALRVQQKRVEAQNLKDTMEHLLHLEKMRLKQEHDETTATLHAIQRQHADRELALEN</sequence>
<proteinExistence type="predicted"/>
<dbReference type="PANTHER" id="PTHR22911">
    <property type="entry name" value="ACYL-MALONYL CONDENSING ENZYME-RELATED"/>
    <property type="match status" value="1"/>
</dbReference>
<feature type="transmembrane region" description="Helical" evidence="3">
    <location>
        <begin position="673"/>
        <end position="694"/>
    </location>
</feature>
<dbReference type="InterPro" id="IPR037185">
    <property type="entry name" value="EmrE-like"/>
</dbReference>
<comment type="caution">
    <text evidence="6">The sequence shown here is derived from an EMBL/GenBank/DDBJ whole genome shotgun (WGS) entry which is preliminary data.</text>
</comment>
<feature type="transmembrane region" description="Helical" evidence="3">
    <location>
        <begin position="573"/>
        <end position="594"/>
    </location>
</feature>
<protein>
    <recommendedName>
        <fullName evidence="8">EamA domain-containing protein</fullName>
    </recommendedName>
</protein>
<evidence type="ECO:0000313" key="6">
    <source>
        <dbReference type="EMBL" id="RQM21784.1"/>
    </source>
</evidence>
<dbReference type="AlphaFoldDB" id="A0A3R7Z858"/>
<evidence type="ECO:0008006" key="8">
    <source>
        <dbReference type="Google" id="ProtNLM"/>
    </source>
</evidence>
<feature type="region of interest" description="Disordered" evidence="2">
    <location>
        <begin position="862"/>
        <end position="1002"/>
    </location>
</feature>
<dbReference type="VEuPathDB" id="FungiDB:H257_01804"/>
<feature type="transmembrane region" description="Helical" evidence="3">
    <location>
        <begin position="645"/>
        <end position="667"/>
    </location>
</feature>
<feature type="transmembrane region" description="Helical" evidence="3">
    <location>
        <begin position="498"/>
        <end position="521"/>
    </location>
</feature>
<keyword evidence="3" id="KW-0812">Transmembrane</keyword>
<feature type="coiled-coil region" evidence="1">
    <location>
        <begin position="1186"/>
        <end position="1235"/>
    </location>
</feature>
<keyword evidence="3" id="KW-0472">Membrane</keyword>
<feature type="non-terminal residue" evidence="6">
    <location>
        <position position="1"/>
    </location>
</feature>
<dbReference type="InterPro" id="IPR000620">
    <property type="entry name" value="EamA_dom"/>
</dbReference>
<evidence type="ECO:0000259" key="4">
    <source>
        <dbReference type="Pfam" id="PF00892"/>
    </source>
</evidence>
<dbReference type="EMBL" id="MZMZ02003391">
    <property type="protein sequence ID" value="RQM21784.1"/>
    <property type="molecule type" value="Genomic_DNA"/>
</dbReference>
<feature type="compositionally biased region" description="Low complexity" evidence="2">
    <location>
        <begin position="871"/>
        <end position="884"/>
    </location>
</feature>
<feature type="transmembrane region" description="Helical" evidence="3">
    <location>
        <begin position="621"/>
        <end position="638"/>
    </location>
</feature>
<dbReference type="PANTHER" id="PTHR22911:SF137">
    <property type="entry name" value="SOLUTE CARRIER FAMILY 35 MEMBER G2-RELATED"/>
    <property type="match status" value="1"/>
</dbReference>
<organism evidence="6 7">
    <name type="scientific">Aphanomyces astaci</name>
    <name type="common">Crayfish plague agent</name>
    <dbReference type="NCBI Taxonomy" id="112090"/>
    <lineage>
        <taxon>Eukaryota</taxon>
        <taxon>Sar</taxon>
        <taxon>Stramenopiles</taxon>
        <taxon>Oomycota</taxon>
        <taxon>Saprolegniomycetes</taxon>
        <taxon>Saprolegniales</taxon>
        <taxon>Verrucalvaceae</taxon>
        <taxon>Aphanomyces</taxon>
    </lineage>
</organism>
<feature type="compositionally biased region" description="Low complexity" evidence="2">
    <location>
        <begin position="934"/>
        <end position="954"/>
    </location>
</feature>
<reference evidence="6" key="1">
    <citation type="submission" date="2018-07" db="EMBL/GenBank/DDBJ databases">
        <title>Annotation of Aphanomyces astaci genome assembly.</title>
        <authorList>
            <person name="Studholme D.J."/>
        </authorList>
    </citation>
    <scope>NUCLEOTIDE SEQUENCE [LARGE SCALE GENOMIC DNA]</scope>
    <source>
        <strain evidence="6">Pc</strain>
    </source>
</reference>
<dbReference type="Pfam" id="PF00892">
    <property type="entry name" value="EamA"/>
    <property type="match status" value="1"/>
</dbReference>
<evidence type="ECO:0000259" key="5">
    <source>
        <dbReference type="Pfam" id="PF19016"/>
    </source>
</evidence>
<evidence type="ECO:0000256" key="1">
    <source>
        <dbReference type="SAM" id="Coils"/>
    </source>
</evidence>
<feature type="transmembrane region" description="Helical" evidence="3">
    <location>
        <begin position="452"/>
        <end position="473"/>
    </location>
</feature>
<evidence type="ECO:0000313" key="7">
    <source>
        <dbReference type="Proteomes" id="UP000284702"/>
    </source>
</evidence>
<feature type="transmembrane region" description="Helical" evidence="3">
    <location>
        <begin position="420"/>
        <end position="440"/>
    </location>
</feature>
<dbReference type="SUPFAM" id="SSF103481">
    <property type="entry name" value="Multidrug resistance efflux transporter EmrE"/>
    <property type="match status" value="1"/>
</dbReference>
<accession>A0A3R7Z858</accession>
<dbReference type="VEuPathDB" id="FungiDB:H257_01805"/>
<feature type="region of interest" description="Disordered" evidence="2">
    <location>
        <begin position="1049"/>
        <end position="1100"/>
    </location>
</feature>
<feature type="transmembrane region" description="Helical" evidence="3">
    <location>
        <begin position="388"/>
        <end position="408"/>
    </location>
</feature>
<dbReference type="Pfam" id="PF19016">
    <property type="entry name" value="DUF5745"/>
    <property type="match status" value="1"/>
</dbReference>
<keyword evidence="7" id="KW-1185">Reference proteome</keyword>
<name>A0A3R7Z858_APHAT</name>
<evidence type="ECO:0000256" key="3">
    <source>
        <dbReference type="SAM" id="Phobius"/>
    </source>
</evidence>
<dbReference type="InterPro" id="IPR044039">
    <property type="entry name" value="DUF5745"/>
</dbReference>
<keyword evidence="1" id="KW-0175">Coiled coil</keyword>
<dbReference type="Proteomes" id="UP000284702">
    <property type="component" value="Unassembled WGS sequence"/>
</dbReference>
<keyword evidence="3" id="KW-1133">Transmembrane helix</keyword>